<name>A0A345H9T5_9FLAO</name>
<dbReference type="AlphaFoldDB" id="A0A345H9T5"/>
<reference evidence="1 2" key="1">
    <citation type="submission" date="2018-07" db="EMBL/GenBank/DDBJ databases">
        <title>Complete genome sequence of Flavobacterium arcticum type strain SM1502T.</title>
        <authorList>
            <person name="Li Y."/>
            <person name="Li D.-D."/>
        </authorList>
    </citation>
    <scope>NUCLEOTIDE SEQUENCE [LARGE SCALE GENOMIC DNA]</scope>
    <source>
        <strain evidence="1 2">SM1502</strain>
    </source>
</reference>
<dbReference type="EMBL" id="CP031188">
    <property type="protein sequence ID" value="AXG73345.1"/>
    <property type="molecule type" value="Genomic_DNA"/>
</dbReference>
<organism evidence="1 2">
    <name type="scientific">Flavobacterium arcticum</name>
    <dbReference type="NCBI Taxonomy" id="1784713"/>
    <lineage>
        <taxon>Bacteria</taxon>
        <taxon>Pseudomonadati</taxon>
        <taxon>Bacteroidota</taxon>
        <taxon>Flavobacteriia</taxon>
        <taxon>Flavobacteriales</taxon>
        <taxon>Flavobacteriaceae</taxon>
        <taxon>Flavobacterium</taxon>
    </lineage>
</organism>
<proteinExistence type="predicted"/>
<evidence type="ECO:0000313" key="2">
    <source>
        <dbReference type="Proteomes" id="UP000253951"/>
    </source>
</evidence>
<evidence type="ECO:0000313" key="1">
    <source>
        <dbReference type="EMBL" id="AXG73345.1"/>
    </source>
</evidence>
<gene>
    <name evidence="1" type="ORF">DVK85_03500</name>
</gene>
<dbReference type="Proteomes" id="UP000253951">
    <property type="component" value="Chromosome"/>
</dbReference>
<protein>
    <submittedName>
        <fullName evidence="1">Uncharacterized protein</fullName>
    </submittedName>
</protein>
<keyword evidence="2" id="KW-1185">Reference proteome</keyword>
<sequence>MIFPSLLFAQDYDCLKESTVENNFYIKGNKLYNGYVSGEIDLYIEIKEHLDTNPNSLALFIYTEDKVPLVGATCNNIIRVKNDRRPDKSFKLKKLLPVSDKQGIMIIPHDMSLELISITYPSFNAEVIDYKRLIECVKNN</sequence>
<dbReference type="KEGG" id="fat:DVK85_03500"/>
<accession>A0A345H9T5</accession>